<reference evidence="8 9" key="1">
    <citation type="submission" date="2020-03" db="EMBL/GenBank/DDBJ databases">
        <title>Whole genome shotgun sequence of Phytohabitans suffuscus NBRC 105367.</title>
        <authorList>
            <person name="Komaki H."/>
            <person name="Tamura T."/>
        </authorList>
    </citation>
    <scope>NUCLEOTIDE SEQUENCE [LARGE SCALE GENOMIC DNA]</scope>
    <source>
        <strain evidence="8 9">NBRC 105367</strain>
    </source>
</reference>
<evidence type="ECO:0000256" key="3">
    <source>
        <dbReference type="ARBA" id="ARBA00022490"/>
    </source>
</evidence>
<comment type="subcellular location">
    <subcellularLocation>
        <location evidence="1">Cytoplasm</location>
    </subcellularLocation>
</comment>
<dbReference type="PROSITE" id="PS01162">
    <property type="entry name" value="QOR_ZETA_CRYSTAL"/>
    <property type="match status" value="1"/>
</dbReference>
<feature type="domain" description="Enoyl reductase (ER)" evidence="7">
    <location>
        <begin position="31"/>
        <end position="399"/>
    </location>
</feature>
<evidence type="ECO:0000313" key="8">
    <source>
        <dbReference type="EMBL" id="BCB90039.1"/>
    </source>
</evidence>
<dbReference type="InterPro" id="IPR010085">
    <property type="entry name" value="Crot_CoA_red"/>
</dbReference>
<dbReference type="GO" id="GO:0008270">
    <property type="term" value="F:zinc ion binding"/>
    <property type="evidence" value="ECO:0007669"/>
    <property type="project" value="InterPro"/>
</dbReference>
<dbReference type="NCBIfam" id="TIGR01751">
    <property type="entry name" value="crot-CoA-red"/>
    <property type="match status" value="1"/>
</dbReference>
<accession>A0A6F8YVE0</accession>
<dbReference type="SUPFAM" id="SSF50129">
    <property type="entry name" value="GroES-like"/>
    <property type="match status" value="1"/>
</dbReference>
<dbReference type="Pfam" id="PF08240">
    <property type="entry name" value="ADH_N"/>
    <property type="match status" value="1"/>
</dbReference>
<dbReference type="PANTHER" id="PTHR44154:SF1">
    <property type="entry name" value="QUINONE OXIDOREDUCTASE"/>
    <property type="match status" value="1"/>
</dbReference>
<name>A0A6F8YVE0_9ACTN</name>
<proteinExistence type="predicted"/>
<dbReference type="InterPro" id="IPR013149">
    <property type="entry name" value="ADH-like_C"/>
</dbReference>
<gene>
    <name evidence="8" type="primary">adhP_2</name>
    <name evidence="8" type="ORF">Psuf_073520</name>
</gene>
<protein>
    <submittedName>
        <fullName evidence="8">Crotonyl-CoA carboxylase/reductase</fullName>
    </submittedName>
</protein>
<dbReference type="SMART" id="SM00829">
    <property type="entry name" value="PKS_ER"/>
    <property type="match status" value="1"/>
</dbReference>
<dbReference type="GO" id="GO:0005737">
    <property type="term" value="C:cytoplasm"/>
    <property type="evidence" value="ECO:0007669"/>
    <property type="project" value="UniProtKB-SubCell"/>
</dbReference>
<evidence type="ECO:0000256" key="5">
    <source>
        <dbReference type="ARBA" id="ARBA00022884"/>
    </source>
</evidence>
<dbReference type="RefSeq" id="WP_173162164.1">
    <property type="nucleotide sequence ID" value="NZ_AP022871.1"/>
</dbReference>
<sequence>MSSVPIGQLPPLGEVPRTMPAMVLRSDRLGDPLSAFQVEEVEVPRPEPHEVLVAVMAAGINYNNVWAATGTPVDVIASRRAAGDTTGFHIGGSDASGIVYAVGSAVTRVKVGDEVVTHPGWWLPDDPWIARGGDPMIAGSARIYGYDTNFGSFGQFTLVQEHQCMPKADHLSWEEAAASTLVGTTAYRMLHGWAGNTVRAGDVVLVWGGSGGLGSMAIQLARLAGARPVAVVSDPDRGAYCERLGAVGWIDRREFDHWGVEPHWTDAAGQKKWTSGVRAFGKRLWEAVGERRNPAIVFEHPGEDTIPTSVFVCEPGGMVVICAGTTGYSAMVDLRYLWVRQKRLQGSHGTNDEQAYAYNGLVRSGALDPCLGRTLPFDQLPRAHRDMLDNKTVYGNTAVLVGAPEPGLGRERVDGRQPCGIRTA</sequence>
<evidence type="ECO:0000259" key="7">
    <source>
        <dbReference type="SMART" id="SM00829"/>
    </source>
</evidence>
<dbReference type="Gene3D" id="3.40.50.720">
    <property type="entry name" value="NAD(P)-binding Rossmann-like Domain"/>
    <property type="match status" value="1"/>
</dbReference>
<keyword evidence="6" id="KW-0007">Acetylation</keyword>
<dbReference type="InterPro" id="IPR011032">
    <property type="entry name" value="GroES-like_sf"/>
</dbReference>
<dbReference type="InterPro" id="IPR013154">
    <property type="entry name" value="ADH-like_N"/>
</dbReference>
<keyword evidence="5" id="KW-0694">RNA-binding</keyword>
<dbReference type="KEGG" id="psuu:Psuf_073520"/>
<comment type="subunit">
    <text evidence="2">Homotetramer.</text>
</comment>
<dbReference type="InterPro" id="IPR002364">
    <property type="entry name" value="Quin_OxRdtase/zeta-crystal_CS"/>
</dbReference>
<dbReference type="Proteomes" id="UP000503011">
    <property type="component" value="Chromosome"/>
</dbReference>
<evidence type="ECO:0000313" key="9">
    <source>
        <dbReference type="Proteomes" id="UP000503011"/>
    </source>
</evidence>
<dbReference type="Gene3D" id="3.90.180.10">
    <property type="entry name" value="Medium-chain alcohol dehydrogenases, catalytic domain"/>
    <property type="match status" value="1"/>
</dbReference>
<dbReference type="SUPFAM" id="SSF51735">
    <property type="entry name" value="NAD(P)-binding Rossmann-fold domains"/>
    <property type="match status" value="1"/>
</dbReference>
<dbReference type="PANTHER" id="PTHR44154">
    <property type="entry name" value="QUINONE OXIDOREDUCTASE"/>
    <property type="match status" value="1"/>
</dbReference>
<dbReference type="GO" id="GO:0043880">
    <property type="term" value="F:crotonyl-CoA reductase activity"/>
    <property type="evidence" value="ECO:0007669"/>
    <property type="project" value="InterPro"/>
</dbReference>
<dbReference type="AlphaFoldDB" id="A0A6F8YVE0"/>
<dbReference type="Pfam" id="PF00107">
    <property type="entry name" value="ADH_zinc_N"/>
    <property type="match status" value="1"/>
</dbReference>
<evidence type="ECO:0000256" key="2">
    <source>
        <dbReference type="ARBA" id="ARBA00011881"/>
    </source>
</evidence>
<keyword evidence="3" id="KW-0963">Cytoplasm</keyword>
<dbReference type="InterPro" id="IPR051603">
    <property type="entry name" value="Zinc-ADH_QOR/CCCR"/>
</dbReference>
<evidence type="ECO:0000256" key="6">
    <source>
        <dbReference type="ARBA" id="ARBA00022990"/>
    </source>
</evidence>
<dbReference type="EMBL" id="AP022871">
    <property type="protein sequence ID" value="BCB90039.1"/>
    <property type="molecule type" value="Genomic_DNA"/>
</dbReference>
<keyword evidence="9" id="KW-1185">Reference proteome</keyword>
<keyword evidence="4" id="KW-0521">NADP</keyword>
<evidence type="ECO:0000256" key="1">
    <source>
        <dbReference type="ARBA" id="ARBA00004496"/>
    </source>
</evidence>
<reference evidence="8 9" key="2">
    <citation type="submission" date="2020-03" db="EMBL/GenBank/DDBJ databases">
        <authorList>
            <person name="Ichikawa N."/>
            <person name="Kimura A."/>
            <person name="Kitahashi Y."/>
            <person name="Uohara A."/>
        </authorList>
    </citation>
    <scope>NUCLEOTIDE SEQUENCE [LARGE SCALE GENOMIC DNA]</scope>
    <source>
        <strain evidence="8 9">NBRC 105367</strain>
    </source>
</reference>
<dbReference type="InterPro" id="IPR036291">
    <property type="entry name" value="NAD(P)-bd_dom_sf"/>
</dbReference>
<evidence type="ECO:0000256" key="4">
    <source>
        <dbReference type="ARBA" id="ARBA00022857"/>
    </source>
</evidence>
<dbReference type="GO" id="GO:0003723">
    <property type="term" value="F:RNA binding"/>
    <property type="evidence" value="ECO:0007669"/>
    <property type="project" value="UniProtKB-KW"/>
</dbReference>
<dbReference type="InterPro" id="IPR020843">
    <property type="entry name" value="ER"/>
</dbReference>
<organism evidence="8 9">
    <name type="scientific">Phytohabitans suffuscus</name>
    <dbReference type="NCBI Taxonomy" id="624315"/>
    <lineage>
        <taxon>Bacteria</taxon>
        <taxon>Bacillati</taxon>
        <taxon>Actinomycetota</taxon>
        <taxon>Actinomycetes</taxon>
        <taxon>Micromonosporales</taxon>
        <taxon>Micromonosporaceae</taxon>
    </lineage>
</organism>